<dbReference type="KEGG" id="mpad:KEF85_09020"/>
<evidence type="ECO:0000313" key="2">
    <source>
        <dbReference type="EMBL" id="QWF69521.1"/>
    </source>
</evidence>
<organism evidence="2 3">
    <name type="scientific">Methylomonas paludis</name>
    <dbReference type="NCBI Taxonomy" id="1173101"/>
    <lineage>
        <taxon>Bacteria</taxon>
        <taxon>Pseudomonadati</taxon>
        <taxon>Pseudomonadota</taxon>
        <taxon>Gammaproteobacteria</taxon>
        <taxon>Methylococcales</taxon>
        <taxon>Methylococcaceae</taxon>
        <taxon>Methylomonas</taxon>
    </lineage>
</organism>
<dbReference type="RefSeq" id="WP_215579655.1">
    <property type="nucleotide sequence ID" value="NZ_CP073754.1"/>
</dbReference>
<keyword evidence="3" id="KW-1185">Reference proteome</keyword>
<feature type="transmembrane region" description="Helical" evidence="1">
    <location>
        <begin position="21"/>
        <end position="40"/>
    </location>
</feature>
<name>A0A975MLG7_9GAMM</name>
<accession>A0A975MLG7</accession>
<reference evidence="2" key="1">
    <citation type="submission" date="2021-04" db="EMBL/GenBank/DDBJ databases">
        <title>Draft genome sequence data of methanotrophic Methylovulum sp. strain S1L and Methylomonas sp. strain S2AM isolated from boreal lake water columns.</title>
        <authorList>
            <person name="Rissanen A.J."/>
            <person name="Mangayil R."/>
            <person name="Svenning M.M."/>
            <person name="Khanongnuch R."/>
        </authorList>
    </citation>
    <scope>NUCLEOTIDE SEQUENCE</scope>
    <source>
        <strain evidence="2">S2AM</strain>
    </source>
</reference>
<evidence type="ECO:0000256" key="1">
    <source>
        <dbReference type="SAM" id="Phobius"/>
    </source>
</evidence>
<dbReference type="Proteomes" id="UP000676649">
    <property type="component" value="Chromosome"/>
</dbReference>
<protein>
    <submittedName>
        <fullName evidence="2">Uncharacterized protein</fullName>
    </submittedName>
</protein>
<keyword evidence="1" id="KW-1133">Transmembrane helix</keyword>
<sequence>MPVKQSPTLPRPGLLRRQIGIALLVKLILLIGLWFLLFRWHGKPVPADMNQLFAVPAATDFSSQSIKESRDVR</sequence>
<keyword evidence="1" id="KW-0812">Transmembrane</keyword>
<dbReference type="EMBL" id="CP073754">
    <property type="protein sequence ID" value="QWF69521.1"/>
    <property type="molecule type" value="Genomic_DNA"/>
</dbReference>
<dbReference type="AlphaFoldDB" id="A0A975MLG7"/>
<keyword evidence="1" id="KW-0472">Membrane</keyword>
<gene>
    <name evidence="2" type="ORF">KEF85_09020</name>
</gene>
<proteinExistence type="predicted"/>
<evidence type="ECO:0000313" key="3">
    <source>
        <dbReference type="Proteomes" id="UP000676649"/>
    </source>
</evidence>